<dbReference type="PANTHER" id="PTHR33606:SF3">
    <property type="entry name" value="PROTEIN YCII"/>
    <property type="match status" value="1"/>
</dbReference>
<dbReference type="Proteomes" id="UP000226192">
    <property type="component" value="Unassembled WGS sequence"/>
</dbReference>
<dbReference type="Pfam" id="PF03795">
    <property type="entry name" value="YCII"/>
    <property type="match status" value="1"/>
</dbReference>
<dbReference type="SUPFAM" id="SSF54909">
    <property type="entry name" value="Dimeric alpha+beta barrel"/>
    <property type="match status" value="1"/>
</dbReference>
<dbReference type="OrthoDB" id="5519740at2759"/>
<sequence length="111" mass="12383">MASSIPNKHEFIVLVPDKPNAQAKRLEIRPLHLKNIFPKVKSGTWNMGGAILNEVPKGDDASGFDFAGSALICHAESKEQILEQLREDVYATEGVWDVDKAQIYPFICAFR</sequence>
<reference evidence="2 3" key="1">
    <citation type="submission" date="2017-06" db="EMBL/GenBank/DDBJ databases">
        <title>Ant-infecting Ophiocordyceps genomes reveal a high diversity of potential behavioral manipulation genes and a possible major role for enterotoxins.</title>
        <authorList>
            <person name="De Bekker C."/>
            <person name="Evans H.C."/>
            <person name="Brachmann A."/>
            <person name="Hughes D.P."/>
        </authorList>
    </citation>
    <scope>NUCLEOTIDE SEQUENCE [LARGE SCALE GENOMIC DNA]</scope>
    <source>
        <strain evidence="2 3">Map64</strain>
    </source>
</reference>
<dbReference type="Gene3D" id="3.30.70.1060">
    <property type="entry name" value="Dimeric alpha+beta barrel"/>
    <property type="match status" value="1"/>
</dbReference>
<dbReference type="InterPro" id="IPR011008">
    <property type="entry name" value="Dimeric_a/b-barrel"/>
</dbReference>
<keyword evidence="3" id="KW-1185">Reference proteome</keyword>
<proteinExistence type="predicted"/>
<accession>A0A2C5YGQ4</accession>
<dbReference type="PANTHER" id="PTHR33606">
    <property type="entry name" value="PROTEIN YCII"/>
    <property type="match status" value="1"/>
</dbReference>
<evidence type="ECO:0000313" key="3">
    <source>
        <dbReference type="Proteomes" id="UP000226192"/>
    </source>
</evidence>
<dbReference type="InterPro" id="IPR051807">
    <property type="entry name" value="Sec-metab_biosynth-assoc"/>
</dbReference>
<dbReference type="InterPro" id="IPR005545">
    <property type="entry name" value="YCII"/>
</dbReference>
<organism evidence="2 3">
    <name type="scientific">Ophiocordyceps australis</name>
    <dbReference type="NCBI Taxonomy" id="1399860"/>
    <lineage>
        <taxon>Eukaryota</taxon>
        <taxon>Fungi</taxon>
        <taxon>Dikarya</taxon>
        <taxon>Ascomycota</taxon>
        <taxon>Pezizomycotina</taxon>
        <taxon>Sordariomycetes</taxon>
        <taxon>Hypocreomycetidae</taxon>
        <taxon>Hypocreales</taxon>
        <taxon>Ophiocordycipitaceae</taxon>
        <taxon>Ophiocordyceps</taxon>
    </lineage>
</organism>
<dbReference type="AlphaFoldDB" id="A0A2C5YGQ4"/>
<name>A0A2C5YGQ4_9HYPO</name>
<comment type="caution">
    <text evidence="2">The sequence shown here is derived from an EMBL/GenBank/DDBJ whole genome shotgun (WGS) entry which is preliminary data.</text>
</comment>
<evidence type="ECO:0000259" key="1">
    <source>
        <dbReference type="Pfam" id="PF03795"/>
    </source>
</evidence>
<protein>
    <recommendedName>
        <fullName evidence="1">YCII-related domain-containing protein</fullName>
    </recommendedName>
</protein>
<gene>
    <name evidence="2" type="ORF">CDD81_5238</name>
</gene>
<feature type="domain" description="YCII-related" evidence="1">
    <location>
        <begin position="11"/>
        <end position="97"/>
    </location>
</feature>
<dbReference type="EMBL" id="NJET01000004">
    <property type="protein sequence ID" value="PHH66886.1"/>
    <property type="molecule type" value="Genomic_DNA"/>
</dbReference>
<evidence type="ECO:0000313" key="2">
    <source>
        <dbReference type="EMBL" id="PHH66886.1"/>
    </source>
</evidence>